<keyword evidence="4" id="KW-0812">Transmembrane</keyword>
<comment type="similarity">
    <text evidence="1 2">Belongs to the peptidase C14A family.</text>
</comment>
<feature type="region of interest" description="Disordered" evidence="3">
    <location>
        <begin position="280"/>
        <end position="321"/>
    </location>
</feature>
<evidence type="ECO:0000259" key="6">
    <source>
        <dbReference type="PROSITE" id="PS50208"/>
    </source>
</evidence>
<evidence type="ECO:0000256" key="1">
    <source>
        <dbReference type="ARBA" id="ARBA00010134"/>
    </source>
</evidence>
<evidence type="ECO:0000256" key="2">
    <source>
        <dbReference type="RuleBase" id="RU003971"/>
    </source>
</evidence>
<dbReference type="InParanoid" id="A0A1S3KG50"/>
<dbReference type="GO" id="GO:0004197">
    <property type="term" value="F:cysteine-type endopeptidase activity"/>
    <property type="evidence" value="ECO:0007669"/>
    <property type="project" value="InterPro"/>
</dbReference>
<dbReference type="PANTHER" id="PTHR10454">
    <property type="entry name" value="CASPASE"/>
    <property type="match status" value="1"/>
</dbReference>
<evidence type="ECO:0000313" key="7">
    <source>
        <dbReference type="Proteomes" id="UP000085678"/>
    </source>
</evidence>
<dbReference type="KEGG" id="lak:106181382"/>
<feature type="domain" description="Caspase family p20" evidence="6">
    <location>
        <begin position="399"/>
        <end position="524"/>
    </location>
</feature>
<dbReference type="PROSITE" id="PS50207">
    <property type="entry name" value="CASPASE_P10"/>
    <property type="match status" value="1"/>
</dbReference>
<dbReference type="OrthoDB" id="6097640at2759"/>
<dbReference type="AlphaFoldDB" id="A0A1S3KG50"/>
<evidence type="ECO:0000259" key="5">
    <source>
        <dbReference type="PROSITE" id="PS50207"/>
    </source>
</evidence>
<dbReference type="InterPro" id="IPR002398">
    <property type="entry name" value="Pept_C14"/>
</dbReference>
<keyword evidence="4" id="KW-1133">Transmembrane helix</keyword>
<dbReference type="STRING" id="7574.A0A1S3KG50"/>
<dbReference type="SMART" id="SM00115">
    <property type="entry name" value="CASc"/>
    <property type="match status" value="1"/>
</dbReference>
<reference evidence="8" key="1">
    <citation type="submission" date="2025-08" db="UniProtKB">
        <authorList>
            <consortium name="RefSeq"/>
        </authorList>
    </citation>
    <scope>IDENTIFICATION</scope>
    <source>
        <tissue evidence="8">Gonads</tissue>
    </source>
</reference>
<keyword evidence="4" id="KW-0472">Membrane</keyword>
<dbReference type="Proteomes" id="UP000085678">
    <property type="component" value="Unplaced"/>
</dbReference>
<evidence type="ECO:0000313" key="8">
    <source>
        <dbReference type="RefSeq" id="XP_013421206.1"/>
    </source>
</evidence>
<keyword evidence="7" id="KW-1185">Reference proteome</keyword>
<dbReference type="GeneID" id="106181382"/>
<dbReference type="RefSeq" id="XP_013421206.1">
    <property type="nucleotide sequence ID" value="XM_013565752.1"/>
</dbReference>
<feature type="compositionally biased region" description="Polar residues" evidence="3">
    <location>
        <begin position="312"/>
        <end position="321"/>
    </location>
</feature>
<dbReference type="InterPro" id="IPR001309">
    <property type="entry name" value="Pept_C14_p20"/>
</dbReference>
<dbReference type="GO" id="GO:0005737">
    <property type="term" value="C:cytoplasm"/>
    <property type="evidence" value="ECO:0007669"/>
    <property type="project" value="TreeGrafter"/>
</dbReference>
<dbReference type="PROSITE" id="PS01121">
    <property type="entry name" value="CASPASE_HIS"/>
    <property type="match status" value="1"/>
</dbReference>
<dbReference type="PROSITE" id="PS50208">
    <property type="entry name" value="CASPASE_P20"/>
    <property type="match status" value="1"/>
</dbReference>
<organism evidence="7 8">
    <name type="scientific">Lingula anatina</name>
    <name type="common">Brachiopod</name>
    <name type="synonym">Lingula unguis</name>
    <dbReference type="NCBI Taxonomy" id="7574"/>
    <lineage>
        <taxon>Eukaryota</taxon>
        <taxon>Metazoa</taxon>
        <taxon>Spiralia</taxon>
        <taxon>Lophotrochozoa</taxon>
        <taxon>Brachiopoda</taxon>
        <taxon>Linguliformea</taxon>
        <taxon>Lingulata</taxon>
        <taxon>Lingulida</taxon>
        <taxon>Linguloidea</taxon>
        <taxon>Lingulidae</taxon>
        <taxon>Lingula</taxon>
    </lineage>
</organism>
<dbReference type="InterPro" id="IPR016129">
    <property type="entry name" value="Caspase_his_AS"/>
</dbReference>
<evidence type="ECO:0000256" key="4">
    <source>
        <dbReference type="SAM" id="Phobius"/>
    </source>
</evidence>
<feature type="transmembrane region" description="Helical" evidence="4">
    <location>
        <begin position="20"/>
        <end position="41"/>
    </location>
</feature>
<dbReference type="InterPro" id="IPR011600">
    <property type="entry name" value="Pept_C14_caspase"/>
</dbReference>
<dbReference type="Gene3D" id="3.40.50.1460">
    <property type="match status" value="1"/>
</dbReference>
<dbReference type="GO" id="GO:0043525">
    <property type="term" value="P:positive regulation of neuron apoptotic process"/>
    <property type="evidence" value="ECO:0007669"/>
    <property type="project" value="TreeGrafter"/>
</dbReference>
<dbReference type="PANTHER" id="PTHR10454:SF210">
    <property type="entry name" value="CASPASE-2"/>
    <property type="match status" value="1"/>
</dbReference>
<dbReference type="InterPro" id="IPR002138">
    <property type="entry name" value="Pept_C14_p10"/>
</dbReference>
<protein>
    <submittedName>
        <fullName evidence="8">Uncharacterized protein LOC106181382</fullName>
    </submittedName>
</protein>
<dbReference type="PRINTS" id="PR00376">
    <property type="entry name" value="IL1BCENZYME"/>
</dbReference>
<feature type="transmembrane region" description="Helical" evidence="4">
    <location>
        <begin position="53"/>
        <end position="74"/>
    </location>
</feature>
<dbReference type="InterPro" id="IPR015917">
    <property type="entry name" value="Pept_C14A"/>
</dbReference>
<dbReference type="GO" id="GO:0006508">
    <property type="term" value="P:proteolysis"/>
    <property type="evidence" value="ECO:0007669"/>
    <property type="project" value="InterPro"/>
</dbReference>
<evidence type="ECO:0000256" key="3">
    <source>
        <dbReference type="SAM" id="MobiDB-lite"/>
    </source>
</evidence>
<dbReference type="Pfam" id="PF00656">
    <property type="entry name" value="Peptidase_C14"/>
    <property type="match status" value="1"/>
</dbReference>
<dbReference type="InterPro" id="IPR029030">
    <property type="entry name" value="Caspase-like_dom_sf"/>
</dbReference>
<sequence>MGPLQRFISFAKVMSVFPSTLHFAVGLTSMLCSALSSWSFIKQVGIVEEMRNLFFSLFRLQLFAIYVVIAIFIFKWATELDRIFGAKTNVFILQRKSFKKFCNRDSCYIMAKLVGVSARNTWPYLKFAAHLESIIALMAWCICSYRYFPISMSLDDLPVMLAENFSVHISVGICFLDSFDYYQNFFSTILIKGKSILVLTRNFQRVTLSRIPFKLFCFLQEFYFYRPFFDPIFIKRKIRHLVRFHRKKKASRKGKKRRGAVNRNDGKAMLVNKVKPDVAKLPRQPPKKVPGKTTGIGPNSQIERSKFDKNKNSSGETNMSTVLTNSSAPVLKYPIMESCVPEIQEDENSEASPHVETPPYVYPRLGLQVTGNRRTRTCSETSTASSTESAYSITSEGQYRGITLIINNCRYFPATKMHNRYGTMKDEKHIEDVFSKLKYKVIKFRDYTCSDLKHRLRQLGSKMEAHYDSFVCFVLSHGEDGYFYTVDGERIFLADLISYFYSKNCPQLENKPRLFVSQMCLGGAELNDGGSADNTGKEAVSKRTKCRSAIMKDAEGEKDCKKSLSTVPAAQEADFLLAFATLPGCAAKRYAATGSPFIKTFLGCVKKYYNRKGRTRKCVTDILKLTGKRLKKKENQVHCSFLSINKAFYLTIPAMN</sequence>
<name>A0A1S3KG50_LINAN</name>
<dbReference type="SUPFAM" id="SSF52129">
    <property type="entry name" value="Caspase-like"/>
    <property type="match status" value="1"/>
</dbReference>
<gene>
    <name evidence="8" type="primary">LOC106181382</name>
</gene>
<dbReference type="GO" id="GO:0006915">
    <property type="term" value="P:apoptotic process"/>
    <property type="evidence" value="ECO:0007669"/>
    <property type="project" value="TreeGrafter"/>
</dbReference>
<feature type="domain" description="Caspase family p10" evidence="5">
    <location>
        <begin position="572"/>
        <end position="608"/>
    </location>
</feature>
<proteinExistence type="inferred from homology"/>
<accession>A0A1S3KG50</accession>